<dbReference type="EMBL" id="CAJFCJ010000015">
    <property type="protein sequence ID" value="CAD5121846.1"/>
    <property type="molecule type" value="Genomic_DNA"/>
</dbReference>
<feature type="compositionally biased region" description="Polar residues" evidence="1">
    <location>
        <begin position="155"/>
        <end position="164"/>
    </location>
</feature>
<feature type="compositionally biased region" description="Basic and acidic residues" evidence="1">
    <location>
        <begin position="165"/>
        <end position="176"/>
    </location>
</feature>
<dbReference type="Gene3D" id="1.20.5.170">
    <property type="match status" value="1"/>
</dbReference>
<evidence type="ECO:0000313" key="4">
    <source>
        <dbReference type="Proteomes" id="UP000549394"/>
    </source>
</evidence>
<gene>
    <name evidence="3" type="ORF">DGYR_LOCUS9745</name>
</gene>
<proteinExistence type="predicted"/>
<reference evidence="3 4" key="1">
    <citation type="submission" date="2020-08" db="EMBL/GenBank/DDBJ databases">
        <authorList>
            <person name="Hejnol A."/>
        </authorList>
    </citation>
    <scope>NUCLEOTIDE SEQUENCE [LARGE SCALE GENOMIC DNA]</scope>
</reference>
<dbReference type="PROSITE" id="PS00036">
    <property type="entry name" value="BZIP_BASIC"/>
    <property type="match status" value="1"/>
</dbReference>
<dbReference type="Proteomes" id="UP000549394">
    <property type="component" value="Unassembled WGS sequence"/>
</dbReference>
<name>A0A7I8W1U1_9ANNE</name>
<protein>
    <submittedName>
        <fullName evidence="3">DgyrCDS10312</fullName>
    </submittedName>
</protein>
<dbReference type="PROSITE" id="PS50217">
    <property type="entry name" value="BZIP"/>
    <property type="match status" value="1"/>
</dbReference>
<organism evidence="3 4">
    <name type="scientific">Dimorphilus gyrociliatus</name>
    <dbReference type="NCBI Taxonomy" id="2664684"/>
    <lineage>
        <taxon>Eukaryota</taxon>
        <taxon>Metazoa</taxon>
        <taxon>Spiralia</taxon>
        <taxon>Lophotrochozoa</taxon>
        <taxon>Annelida</taxon>
        <taxon>Polychaeta</taxon>
        <taxon>Polychaeta incertae sedis</taxon>
        <taxon>Dinophilidae</taxon>
        <taxon>Dimorphilus</taxon>
    </lineage>
</organism>
<accession>A0A7I8W1U1</accession>
<evidence type="ECO:0000256" key="1">
    <source>
        <dbReference type="SAM" id="MobiDB-lite"/>
    </source>
</evidence>
<evidence type="ECO:0000313" key="3">
    <source>
        <dbReference type="EMBL" id="CAD5121846.1"/>
    </source>
</evidence>
<feature type="domain" description="BZIP" evidence="2">
    <location>
        <begin position="169"/>
        <end position="232"/>
    </location>
</feature>
<dbReference type="AlphaFoldDB" id="A0A7I8W1U1"/>
<feature type="compositionally biased region" description="Basic residues" evidence="1">
    <location>
        <begin position="177"/>
        <end position="189"/>
    </location>
</feature>
<dbReference type="SMART" id="SM00338">
    <property type="entry name" value="BRLZ"/>
    <property type="match status" value="1"/>
</dbReference>
<comment type="caution">
    <text evidence="3">The sequence shown here is derived from an EMBL/GenBank/DDBJ whole genome shotgun (WGS) entry which is preliminary data.</text>
</comment>
<dbReference type="SUPFAM" id="SSF57959">
    <property type="entry name" value="Leucine zipper domain"/>
    <property type="match status" value="1"/>
</dbReference>
<dbReference type="InterPro" id="IPR004827">
    <property type="entry name" value="bZIP"/>
</dbReference>
<keyword evidence="4" id="KW-1185">Reference proteome</keyword>
<feature type="region of interest" description="Disordered" evidence="1">
    <location>
        <begin position="141"/>
        <end position="195"/>
    </location>
</feature>
<dbReference type="InterPro" id="IPR046347">
    <property type="entry name" value="bZIP_sf"/>
</dbReference>
<dbReference type="GO" id="GO:0003700">
    <property type="term" value="F:DNA-binding transcription factor activity"/>
    <property type="evidence" value="ECO:0007669"/>
    <property type="project" value="InterPro"/>
</dbReference>
<sequence>MRCVHINMDTTLFSHCPNGQLENKNNCSDTDFLEGVLSPLQTTTGIRDSENMSTSYPENLNDDNVIFNADLDFIMNYINDPNSNTFTPLPQDEQRTPNNLDQIQYETWDSDQLPPKERNNTLLQLKQEKLEMEETPEYNLQRIEQPQQNKKEQSIIDTPQTGTRKLSEQERLERRKASNRKAAKKFRNKKKDETKQIEEQLKNELIKNEKLAKENRDLKASLAQLRAAYENHICFQK</sequence>
<evidence type="ECO:0000259" key="2">
    <source>
        <dbReference type="PROSITE" id="PS50217"/>
    </source>
</evidence>